<dbReference type="SUPFAM" id="SSF51905">
    <property type="entry name" value="FAD/NAD(P)-binding domain"/>
    <property type="match status" value="2"/>
</dbReference>
<proteinExistence type="predicted"/>
<gene>
    <name evidence="6" type="ORF">YA0853_07825</name>
</gene>
<keyword evidence="6" id="KW-0560">Oxidoreductase</keyword>
<dbReference type="AlphaFoldDB" id="A0A8I1E290"/>
<evidence type="ECO:0000313" key="7">
    <source>
        <dbReference type="Proteomes" id="UP000645865"/>
    </source>
</evidence>
<dbReference type="Pfam" id="PF07992">
    <property type="entry name" value="Pyr_redox_2"/>
    <property type="match status" value="1"/>
</dbReference>
<dbReference type="PRINTS" id="PR00411">
    <property type="entry name" value="PNDRDTASEI"/>
</dbReference>
<dbReference type="SUPFAM" id="SSF55424">
    <property type="entry name" value="FAD/NAD-linked reductases, dimerisation (C-terminal) domain"/>
    <property type="match status" value="1"/>
</dbReference>
<evidence type="ECO:0000256" key="3">
    <source>
        <dbReference type="ARBA" id="ARBA00022827"/>
    </source>
</evidence>
<reference evidence="6" key="1">
    <citation type="submission" date="2020-12" db="EMBL/GenBank/DDBJ databases">
        <title>Comparative genomic insights into the epidemiology and virulence of plant pathogenic Pseudomonads from Turkey.</title>
        <authorList>
            <person name="Dillon M."/>
            <person name="Ruiz-Bedoya T."/>
            <person name="Bendalovic-Torma C."/>
            <person name="Guttman K.M."/>
            <person name="Kwak H."/>
            <person name="Middleton M.A."/>
            <person name="Wang P.W."/>
            <person name="Horuz S."/>
            <person name="Aysan Y."/>
            <person name="Guttman D.S."/>
        </authorList>
    </citation>
    <scope>NUCLEOTIDE SEQUENCE</scope>
    <source>
        <strain evidence="6">S5_IA_3a</strain>
    </source>
</reference>
<name>A0A8I1E290_9PSED</name>
<dbReference type="GO" id="GO:0004148">
    <property type="term" value="F:dihydrolipoyl dehydrogenase (NADH) activity"/>
    <property type="evidence" value="ECO:0007669"/>
    <property type="project" value="UniProtKB-EC"/>
</dbReference>
<dbReference type="Pfam" id="PF02852">
    <property type="entry name" value="Pyr_redox_dim"/>
    <property type="match status" value="1"/>
</dbReference>
<dbReference type="InterPro" id="IPR036188">
    <property type="entry name" value="FAD/NAD-bd_sf"/>
</dbReference>
<feature type="domain" description="Pyridine nucleotide-disulphide oxidoreductase dimerisation" evidence="4">
    <location>
        <begin position="343"/>
        <end position="446"/>
    </location>
</feature>
<evidence type="ECO:0000256" key="2">
    <source>
        <dbReference type="ARBA" id="ARBA00022630"/>
    </source>
</evidence>
<evidence type="ECO:0000259" key="5">
    <source>
        <dbReference type="Pfam" id="PF07992"/>
    </source>
</evidence>
<evidence type="ECO:0000259" key="4">
    <source>
        <dbReference type="Pfam" id="PF02852"/>
    </source>
</evidence>
<sequence length="456" mass="48061">MQTLKVDIAIIGAGTAGITAFHAARAAGKNVVLIDRGPLGTTCARVGCMPSKAALHAGMRWSTAKGLPEGSALLQPHGPQALWLHARQTRDALASGAAQRTRNAAGDQLIMAEARFIAPGVLQAGPYVVEADAVIVATGSRPIIPRFLEGVSDRILTTDSLFEQDVLPKRMGILGLGAIGLELGLALSRLDVQVIAADQRETIGGILDPEVQAAARQRFSQELPMWLGGSVEIDDAGEQIRMRQGDHSACVDRLLVVTGRTPNTEALHLGAAGIALDEHGRPHVDPQTMRAADVPVYFAGDVQPDRPLMHEAADEGQMAAHAALAGLHGQAWSVPARRVPIAILFTDPDVCSVGLSHEAAQQRGAIIGVAQGGGNGRSKILDAQDNLLRIYVAPDSGAVLGASMLLTQGEHLAHLLAWAIQAKQSVNDLLAMPFYHPSIEEMLQSALKSALQQLNP</sequence>
<keyword evidence="3" id="KW-0274">FAD</keyword>
<comment type="cofactor">
    <cofactor evidence="1">
        <name>FAD</name>
        <dbReference type="ChEBI" id="CHEBI:57692"/>
    </cofactor>
</comment>
<dbReference type="Gene3D" id="3.50.50.60">
    <property type="entry name" value="FAD/NAD(P)-binding domain"/>
    <property type="match status" value="2"/>
</dbReference>
<keyword evidence="2" id="KW-0285">Flavoprotein</keyword>
<dbReference type="PANTHER" id="PTHR43014">
    <property type="entry name" value="MERCURIC REDUCTASE"/>
    <property type="match status" value="1"/>
</dbReference>
<dbReference type="InterPro" id="IPR023753">
    <property type="entry name" value="FAD/NAD-binding_dom"/>
</dbReference>
<organism evidence="6 7">
    <name type="scientific">Pseudomonas rhodesiae</name>
    <dbReference type="NCBI Taxonomy" id="76760"/>
    <lineage>
        <taxon>Bacteria</taxon>
        <taxon>Pseudomonadati</taxon>
        <taxon>Pseudomonadota</taxon>
        <taxon>Gammaproteobacteria</taxon>
        <taxon>Pseudomonadales</taxon>
        <taxon>Pseudomonadaceae</taxon>
        <taxon>Pseudomonas</taxon>
    </lineage>
</organism>
<protein>
    <submittedName>
        <fullName evidence="6">Dihydrolipoyl dehydrogenase</fullName>
        <ecNumber evidence="6">1.8.1.4</ecNumber>
    </submittedName>
</protein>
<dbReference type="GO" id="GO:0003955">
    <property type="term" value="F:NAD(P)H dehydrogenase (quinone) activity"/>
    <property type="evidence" value="ECO:0007669"/>
    <property type="project" value="TreeGrafter"/>
</dbReference>
<dbReference type="RefSeq" id="WP_023082234.1">
    <property type="nucleotide sequence ID" value="NZ_JAEILH010000011.1"/>
</dbReference>
<dbReference type="Proteomes" id="UP000645865">
    <property type="component" value="Unassembled WGS sequence"/>
</dbReference>
<dbReference type="EMBL" id="JAEILH010000011">
    <property type="protein sequence ID" value="MBI6623580.1"/>
    <property type="molecule type" value="Genomic_DNA"/>
</dbReference>
<dbReference type="EC" id="1.8.1.4" evidence="6"/>
<evidence type="ECO:0000313" key="6">
    <source>
        <dbReference type="EMBL" id="MBI6623580.1"/>
    </source>
</evidence>
<dbReference type="Gene3D" id="3.30.390.30">
    <property type="match status" value="1"/>
</dbReference>
<dbReference type="PANTHER" id="PTHR43014:SF4">
    <property type="entry name" value="PYRIDINE NUCLEOTIDE-DISULFIDE OXIDOREDUCTASE RCLA-RELATED"/>
    <property type="match status" value="1"/>
</dbReference>
<dbReference type="InterPro" id="IPR004099">
    <property type="entry name" value="Pyr_nucl-diS_OxRdtase_dimer"/>
</dbReference>
<dbReference type="NCBIfam" id="NF004939">
    <property type="entry name" value="PRK06292.1-1"/>
    <property type="match status" value="1"/>
</dbReference>
<comment type="caution">
    <text evidence="6">The sequence shown here is derived from an EMBL/GenBank/DDBJ whole genome shotgun (WGS) entry which is preliminary data.</text>
</comment>
<dbReference type="PRINTS" id="PR00368">
    <property type="entry name" value="FADPNR"/>
</dbReference>
<evidence type="ECO:0000256" key="1">
    <source>
        <dbReference type="ARBA" id="ARBA00001974"/>
    </source>
</evidence>
<dbReference type="InterPro" id="IPR016156">
    <property type="entry name" value="FAD/NAD-linked_Rdtase_dimer_sf"/>
</dbReference>
<feature type="domain" description="FAD/NAD(P)-binding" evidence="5">
    <location>
        <begin position="7"/>
        <end position="316"/>
    </location>
</feature>
<accession>A0A8I1E290</accession>
<dbReference type="GO" id="GO:0050660">
    <property type="term" value="F:flavin adenine dinucleotide binding"/>
    <property type="evidence" value="ECO:0007669"/>
    <property type="project" value="TreeGrafter"/>
</dbReference>